<organism evidence="1 2">
    <name type="scientific">Pristionchus entomophagus</name>
    <dbReference type="NCBI Taxonomy" id="358040"/>
    <lineage>
        <taxon>Eukaryota</taxon>
        <taxon>Metazoa</taxon>
        <taxon>Ecdysozoa</taxon>
        <taxon>Nematoda</taxon>
        <taxon>Chromadorea</taxon>
        <taxon>Rhabditida</taxon>
        <taxon>Rhabditina</taxon>
        <taxon>Diplogasteromorpha</taxon>
        <taxon>Diplogasteroidea</taxon>
        <taxon>Neodiplogasteridae</taxon>
        <taxon>Pristionchus</taxon>
    </lineage>
</organism>
<dbReference type="AlphaFoldDB" id="A0AAV5SUD6"/>
<gene>
    <name evidence="1" type="ORF">PENTCL1PPCAC_5326</name>
</gene>
<sequence length="88" mass="10156">RPHVAVNERSRSILGEIWILLSQHTDVLVEIEHCSLPRLRNPRLLWKRFGVCSMYNIERAIYCALVACRELIFTVQVIALVAGDRPDD</sequence>
<evidence type="ECO:0008006" key="3">
    <source>
        <dbReference type="Google" id="ProtNLM"/>
    </source>
</evidence>
<feature type="non-terminal residue" evidence="1">
    <location>
        <position position="1"/>
    </location>
</feature>
<dbReference type="EMBL" id="BTSX01000002">
    <property type="protein sequence ID" value="GMS83151.1"/>
    <property type="molecule type" value="Genomic_DNA"/>
</dbReference>
<evidence type="ECO:0000313" key="1">
    <source>
        <dbReference type="EMBL" id="GMS83151.1"/>
    </source>
</evidence>
<name>A0AAV5SUD6_9BILA</name>
<evidence type="ECO:0000313" key="2">
    <source>
        <dbReference type="Proteomes" id="UP001432027"/>
    </source>
</evidence>
<feature type="non-terminal residue" evidence="1">
    <location>
        <position position="88"/>
    </location>
</feature>
<comment type="caution">
    <text evidence="1">The sequence shown here is derived from an EMBL/GenBank/DDBJ whole genome shotgun (WGS) entry which is preliminary data.</text>
</comment>
<reference evidence="1" key="1">
    <citation type="submission" date="2023-10" db="EMBL/GenBank/DDBJ databases">
        <title>Genome assembly of Pristionchus species.</title>
        <authorList>
            <person name="Yoshida K."/>
            <person name="Sommer R.J."/>
        </authorList>
    </citation>
    <scope>NUCLEOTIDE SEQUENCE</scope>
    <source>
        <strain evidence="1">RS0144</strain>
    </source>
</reference>
<proteinExistence type="predicted"/>
<accession>A0AAV5SUD6</accession>
<keyword evidence="2" id="KW-1185">Reference proteome</keyword>
<dbReference type="Proteomes" id="UP001432027">
    <property type="component" value="Unassembled WGS sequence"/>
</dbReference>
<protein>
    <recommendedName>
        <fullName evidence="3">Ribosomal protein</fullName>
    </recommendedName>
</protein>